<accession>A0A976BBT8</accession>
<dbReference type="AlphaFoldDB" id="A0A976BBT8"/>
<dbReference type="EMBL" id="OGUS01000118">
    <property type="protein sequence ID" value="SPC13189.1"/>
    <property type="molecule type" value="Genomic_DNA"/>
</dbReference>
<dbReference type="Proteomes" id="UP000256862">
    <property type="component" value="Chromosome CO2235"/>
</dbReference>
<reference evidence="1 2" key="1">
    <citation type="submission" date="2018-01" db="EMBL/GenBank/DDBJ databases">
        <authorList>
            <person name="Clerissi C."/>
        </authorList>
    </citation>
    <scope>NUCLEOTIDE SEQUENCE [LARGE SCALE GENOMIC DNA]</scope>
    <source>
        <strain evidence="1">Cupriavidus oxalaticus LMG 2235</strain>
    </source>
</reference>
<protein>
    <submittedName>
        <fullName evidence="1">Uncharacterized protein</fullName>
    </submittedName>
</protein>
<gene>
    <name evidence="1" type="ORF">CO2235_180087</name>
</gene>
<sequence>MRRADHHHHLVIAPVHAAQVAFVAGAFHQADVGFELQQRLQHFAGVADAQVQRAGSAARMTETRQQRRQDIAADGVAGRDAQLHAGLRGKALQLVRLVQQRQRAREELAAGLVDAEAACDAIEQRAVQRTFQFCQRSADGRLRHRQRVRGCHGAAMLGDGDEDRQLAQREAQGALLGAVFWTVFHIERIDNA</sequence>
<comment type="caution">
    <text evidence="1">The sequence shown here is derived from an EMBL/GenBank/DDBJ whole genome shotgun (WGS) entry which is preliminary data.</text>
</comment>
<name>A0A976BBT8_9BURK</name>
<evidence type="ECO:0000313" key="1">
    <source>
        <dbReference type="EMBL" id="SPC13189.1"/>
    </source>
</evidence>
<proteinExistence type="predicted"/>
<organism evidence="1 2">
    <name type="scientific">Cupriavidus oxalaticus</name>
    <dbReference type="NCBI Taxonomy" id="96344"/>
    <lineage>
        <taxon>Bacteria</taxon>
        <taxon>Pseudomonadati</taxon>
        <taxon>Pseudomonadota</taxon>
        <taxon>Betaproteobacteria</taxon>
        <taxon>Burkholderiales</taxon>
        <taxon>Burkholderiaceae</taxon>
        <taxon>Cupriavidus</taxon>
    </lineage>
</organism>
<evidence type="ECO:0000313" key="2">
    <source>
        <dbReference type="Proteomes" id="UP000256862"/>
    </source>
</evidence>